<gene>
    <name evidence="8" type="ORF">JCGZ_23455</name>
</gene>
<organism evidence="8 9">
    <name type="scientific">Jatropha curcas</name>
    <name type="common">Barbados nut</name>
    <dbReference type="NCBI Taxonomy" id="180498"/>
    <lineage>
        <taxon>Eukaryota</taxon>
        <taxon>Viridiplantae</taxon>
        <taxon>Streptophyta</taxon>
        <taxon>Embryophyta</taxon>
        <taxon>Tracheophyta</taxon>
        <taxon>Spermatophyta</taxon>
        <taxon>Magnoliopsida</taxon>
        <taxon>eudicotyledons</taxon>
        <taxon>Gunneridae</taxon>
        <taxon>Pentapetalae</taxon>
        <taxon>rosids</taxon>
        <taxon>fabids</taxon>
        <taxon>Malpighiales</taxon>
        <taxon>Euphorbiaceae</taxon>
        <taxon>Crotonoideae</taxon>
        <taxon>Jatropheae</taxon>
        <taxon>Jatropha</taxon>
    </lineage>
</organism>
<dbReference type="STRING" id="180498.A0A067JIA9"/>
<comment type="similarity">
    <text evidence="2">Belongs to the cysteine synthase/cystathionine beta-synthase family.</text>
</comment>
<evidence type="ECO:0000259" key="7">
    <source>
        <dbReference type="Pfam" id="PF00291"/>
    </source>
</evidence>
<keyword evidence="3" id="KW-0028">Amino-acid biosynthesis</keyword>
<proteinExistence type="inferred from homology"/>
<dbReference type="FunFam" id="3.40.50.1100:FF:000002">
    <property type="entry name" value="Cysteine synthase"/>
    <property type="match status" value="1"/>
</dbReference>
<dbReference type="AlphaFoldDB" id="A0A067JIA9"/>
<evidence type="ECO:0000256" key="3">
    <source>
        <dbReference type="ARBA" id="ARBA00022605"/>
    </source>
</evidence>
<dbReference type="EMBL" id="KK915213">
    <property type="protein sequence ID" value="KDP23622.1"/>
    <property type="molecule type" value="Genomic_DNA"/>
</dbReference>
<dbReference type="Pfam" id="PF00291">
    <property type="entry name" value="PALP"/>
    <property type="match status" value="1"/>
</dbReference>
<dbReference type="InterPro" id="IPR001216">
    <property type="entry name" value="P-phosphate_BS"/>
</dbReference>
<name>A0A067JIA9_JATCU</name>
<dbReference type="OrthoDB" id="10259545at2759"/>
<dbReference type="GO" id="GO:0016740">
    <property type="term" value="F:transferase activity"/>
    <property type="evidence" value="ECO:0007669"/>
    <property type="project" value="UniProtKB-KW"/>
</dbReference>
<evidence type="ECO:0000256" key="2">
    <source>
        <dbReference type="ARBA" id="ARBA00007103"/>
    </source>
</evidence>
<dbReference type="Proteomes" id="UP000027138">
    <property type="component" value="Unassembled WGS sequence"/>
</dbReference>
<reference evidence="8 9" key="1">
    <citation type="journal article" date="2014" name="PLoS ONE">
        <title>Global Analysis of Gene Expression Profiles in Physic Nut (Jatropha curcas L.) Seedlings Exposed to Salt Stress.</title>
        <authorList>
            <person name="Zhang L."/>
            <person name="Zhang C."/>
            <person name="Wu P."/>
            <person name="Chen Y."/>
            <person name="Li M."/>
            <person name="Jiang H."/>
            <person name="Wu G."/>
        </authorList>
    </citation>
    <scope>NUCLEOTIDE SEQUENCE [LARGE SCALE GENOMIC DNA]</scope>
    <source>
        <strain evidence="9">cv. GZQX0401</strain>
        <tissue evidence="8">Young leaves</tissue>
    </source>
</reference>
<evidence type="ECO:0000256" key="5">
    <source>
        <dbReference type="ARBA" id="ARBA00022898"/>
    </source>
</evidence>
<evidence type="ECO:0000313" key="8">
    <source>
        <dbReference type="EMBL" id="KDP23622.1"/>
    </source>
</evidence>
<feature type="domain" description="Tryptophan synthase beta chain-like PALP" evidence="7">
    <location>
        <begin position="2"/>
        <end position="138"/>
    </location>
</feature>
<dbReference type="PROSITE" id="PS00901">
    <property type="entry name" value="CYS_SYNTHASE"/>
    <property type="match status" value="1"/>
</dbReference>
<protein>
    <recommendedName>
        <fullName evidence="7">Tryptophan synthase beta chain-like PALP domain-containing protein</fullName>
    </recommendedName>
</protein>
<dbReference type="InterPro" id="IPR036052">
    <property type="entry name" value="TrpB-like_PALP_sf"/>
</dbReference>
<keyword evidence="9" id="KW-1185">Reference proteome</keyword>
<comment type="cofactor">
    <cofactor evidence="1">
        <name>pyridoxal 5'-phosphate</name>
        <dbReference type="ChEBI" id="CHEBI:597326"/>
    </cofactor>
</comment>
<keyword evidence="4" id="KW-0808">Transferase</keyword>
<sequence length="160" mass="17419">MVYVNNILEGCGTRIAAKLESIEPSFSIKDRIANSMIKDAEEKGLITPGKTVLTEVTSGNTGISFASIAAGNGYKVIAIMPASKSLERRVVMRALGAELYLTDPNKGFNEVLRKPEEILKNTPNGYMLDQFVNPTNPKVPGEEAIEPAKLRASREGCWYA</sequence>
<dbReference type="SUPFAM" id="SSF53686">
    <property type="entry name" value="Tryptophan synthase beta subunit-like PLP-dependent enzymes"/>
    <property type="match status" value="1"/>
</dbReference>
<dbReference type="PANTHER" id="PTHR10314">
    <property type="entry name" value="CYSTATHIONINE BETA-SYNTHASE"/>
    <property type="match status" value="1"/>
</dbReference>
<keyword evidence="6" id="KW-0198">Cysteine biosynthesis</keyword>
<accession>A0A067JIA9</accession>
<keyword evidence="5" id="KW-0663">Pyridoxal phosphate</keyword>
<dbReference type="Gene3D" id="3.40.50.1100">
    <property type="match status" value="2"/>
</dbReference>
<evidence type="ECO:0000256" key="1">
    <source>
        <dbReference type="ARBA" id="ARBA00001933"/>
    </source>
</evidence>
<evidence type="ECO:0000256" key="4">
    <source>
        <dbReference type="ARBA" id="ARBA00022679"/>
    </source>
</evidence>
<evidence type="ECO:0000256" key="6">
    <source>
        <dbReference type="ARBA" id="ARBA00023192"/>
    </source>
</evidence>
<dbReference type="GO" id="GO:0006535">
    <property type="term" value="P:cysteine biosynthetic process from serine"/>
    <property type="evidence" value="ECO:0007669"/>
    <property type="project" value="InterPro"/>
</dbReference>
<dbReference type="InterPro" id="IPR001926">
    <property type="entry name" value="TrpB-like_PALP"/>
</dbReference>
<evidence type="ECO:0000313" key="9">
    <source>
        <dbReference type="Proteomes" id="UP000027138"/>
    </source>
</evidence>
<dbReference type="InterPro" id="IPR050214">
    <property type="entry name" value="Cys_Synth/Cystath_Beta-Synth"/>
</dbReference>